<protein>
    <recommendedName>
        <fullName evidence="4">Pentatricopeptide repeat-containing protein</fullName>
    </recommendedName>
</protein>
<dbReference type="EMBL" id="JBBPBK010000015">
    <property type="protein sequence ID" value="KAK9269514.1"/>
    <property type="molecule type" value="Genomic_DNA"/>
</dbReference>
<dbReference type="Gene3D" id="1.25.40.10">
    <property type="entry name" value="Tetratricopeptide repeat domain"/>
    <property type="match status" value="1"/>
</dbReference>
<comment type="caution">
    <text evidence="2">The sequence shown here is derived from an EMBL/GenBank/DDBJ whole genome shotgun (WGS) entry which is preliminary data.</text>
</comment>
<dbReference type="Proteomes" id="UP001415857">
    <property type="component" value="Unassembled WGS sequence"/>
</dbReference>
<keyword evidence="3" id="KW-1185">Reference proteome</keyword>
<evidence type="ECO:0008006" key="4">
    <source>
        <dbReference type="Google" id="ProtNLM"/>
    </source>
</evidence>
<dbReference type="InterPro" id="IPR011990">
    <property type="entry name" value="TPR-like_helical_dom_sf"/>
</dbReference>
<feature type="region of interest" description="Disordered" evidence="1">
    <location>
        <begin position="68"/>
        <end position="108"/>
    </location>
</feature>
<sequence>MPFSRAINLSSLVRSAIKTTFKTSTTGPTSSAVEDATLKHFVSSIDTASPSTSTTTTTTTTSEIILKRLKKSPKGASRSKKSAPKPKPAPKFELPSLNLDTPSSSDDSKKLLSREISSILCGGTDLNSVSSPDSQWNNDEKYLDKVLDIPWILSTSHNNISLRRKELSRDRKQKWVFRNTQDPRFGKLVRMCAHKLGTDATLQVFSKLGRETGVKEYNALIGLCLDEARKSVDDEVSRQQLQKAFQHIVSMREQGFQLEEETYGPFLMYLIDMGMIEEFQFFYGVIKDENPCSLSRLGYYEMLLWIRVNNEEKIEELCSCIANDDGGDRFNLQESYLLALCDGGRTKELSQLLEIIDITKVSSVDYVASIFKSLGKQLLESFAEKFISACKTCDHGAENLSHFIFTYIINMPNLSVEDVILKFKEVHAKLDVTPSSLSL</sequence>
<evidence type="ECO:0000313" key="3">
    <source>
        <dbReference type="Proteomes" id="UP001415857"/>
    </source>
</evidence>
<dbReference type="PANTHER" id="PTHR47262">
    <property type="entry name" value="OS02G0132600 PROTEIN"/>
    <property type="match status" value="1"/>
</dbReference>
<name>A0AAP0NE01_LIQFO</name>
<dbReference type="PANTHER" id="PTHR47262:SF1">
    <property type="entry name" value="OS02G0132600 PROTEIN"/>
    <property type="match status" value="1"/>
</dbReference>
<proteinExistence type="predicted"/>
<evidence type="ECO:0000256" key="1">
    <source>
        <dbReference type="SAM" id="MobiDB-lite"/>
    </source>
</evidence>
<organism evidence="2 3">
    <name type="scientific">Liquidambar formosana</name>
    <name type="common">Formosan gum</name>
    <dbReference type="NCBI Taxonomy" id="63359"/>
    <lineage>
        <taxon>Eukaryota</taxon>
        <taxon>Viridiplantae</taxon>
        <taxon>Streptophyta</taxon>
        <taxon>Embryophyta</taxon>
        <taxon>Tracheophyta</taxon>
        <taxon>Spermatophyta</taxon>
        <taxon>Magnoliopsida</taxon>
        <taxon>eudicotyledons</taxon>
        <taxon>Gunneridae</taxon>
        <taxon>Pentapetalae</taxon>
        <taxon>Saxifragales</taxon>
        <taxon>Altingiaceae</taxon>
        <taxon>Liquidambar</taxon>
    </lineage>
</organism>
<evidence type="ECO:0000313" key="2">
    <source>
        <dbReference type="EMBL" id="KAK9269514.1"/>
    </source>
</evidence>
<accession>A0AAP0NE01</accession>
<gene>
    <name evidence="2" type="ORF">L1049_001289</name>
</gene>
<reference evidence="2 3" key="1">
    <citation type="journal article" date="2024" name="Plant J.">
        <title>Genome sequences and population genomics reveal climatic adaptation and genomic divergence between two closely related sweetgum species.</title>
        <authorList>
            <person name="Xu W.Q."/>
            <person name="Ren C.Q."/>
            <person name="Zhang X.Y."/>
            <person name="Comes H.P."/>
            <person name="Liu X.H."/>
            <person name="Li Y.G."/>
            <person name="Kettle C.J."/>
            <person name="Jalonen R."/>
            <person name="Gaisberger H."/>
            <person name="Ma Y.Z."/>
            <person name="Qiu Y.X."/>
        </authorList>
    </citation>
    <scope>NUCLEOTIDE SEQUENCE [LARGE SCALE GENOMIC DNA]</scope>
    <source>
        <strain evidence="2">Hangzhou</strain>
    </source>
</reference>
<dbReference type="AlphaFoldDB" id="A0AAP0NE01"/>
<feature type="compositionally biased region" description="Basic residues" evidence="1">
    <location>
        <begin position="68"/>
        <end position="84"/>
    </location>
</feature>